<feature type="transmembrane region" description="Helical" evidence="1">
    <location>
        <begin position="79"/>
        <end position="103"/>
    </location>
</feature>
<dbReference type="RefSeq" id="WP_069718242.1">
    <property type="nucleotide sequence ID" value="NZ_MJEH01000047.1"/>
</dbReference>
<evidence type="ECO:0000313" key="3">
    <source>
        <dbReference type="Proteomes" id="UP000095209"/>
    </source>
</evidence>
<feature type="transmembrane region" description="Helical" evidence="1">
    <location>
        <begin position="36"/>
        <end position="58"/>
    </location>
</feature>
<name>A0A1E5LCD1_9BACI</name>
<dbReference type="InterPro" id="IPR038728">
    <property type="entry name" value="YkvI-like"/>
</dbReference>
<feature type="transmembrane region" description="Helical" evidence="1">
    <location>
        <begin position="139"/>
        <end position="156"/>
    </location>
</feature>
<dbReference type="EMBL" id="MJEH01000047">
    <property type="protein sequence ID" value="OEH91744.1"/>
    <property type="molecule type" value="Genomic_DNA"/>
</dbReference>
<reference evidence="2 3" key="1">
    <citation type="submission" date="2016-08" db="EMBL/GenBank/DDBJ databases">
        <title>Genome of Bacillus solimangrovi GH2-4.</title>
        <authorList>
            <person name="Lim S."/>
            <person name="Kim B.-C."/>
        </authorList>
    </citation>
    <scope>NUCLEOTIDE SEQUENCE [LARGE SCALE GENOMIC DNA]</scope>
    <source>
        <strain evidence="2 3">GH2-4</strain>
    </source>
</reference>
<dbReference type="OrthoDB" id="4424890at2"/>
<evidence type="ECO:0000313" key="2">
    <source>
        <dbReference type="EMBL" id="OEH91744.1"/>
    </source>
</evidence>
<organism evidence="2 3">
    <name type="scientific">Bacillus solimangrovi</name>
    <dbReference type="NCBI Taxonomy" id="1305675"/>
    <lineage>
        <taxon>Bacteria</taxon>
        <taxon>Bacillati</taxon>
        <taxon>Bacillota</taxon>
        <taxon>Bacilli</taxon>
        <taxon>Bacillales</taxon>
        <taxon>Bacillaceae</taxon>
        <taxon>Bacillus</taxon>
    </lineage>
</organism>
<feature type="transmembrane region" description="Helical" evidence="1">
    <location>
        <begin position="7"/>
        <end position="24"/>
    </location>
</feature>
<evidence type="ECO:0008006" key="4">
    <source>
        <dbReference type="Google" id="ProtNLM"/>
    </source>
</evidence>
<feature type="transmembrane region" description="Helical" evidence="1">
    <location>
        <begin position="204"/>
        <end position="222"/>
    </location>
</feature>
<feature type="transmembrane region" description="Helical" evidence="1">
    <location>
        <begin position="176"/>
        <end position="195"/>
    </location>
</feature>
<evidence type="ECO:0000256" key="1">
    <source>
        <dbReference type="SAM" id="Phobius"/>
    </source>
</evidence>
<comment type="caution">
    <text evidence="2">The sequence shown here is derived from an EMBL/GenBank/DDBJ whole genome shotgun (WGS) entry which is preliminary data.</text>
</comment>
<keyword evidence="1" id="KW-1133">Transmembrane helix</keyword>
<keyword evidence="3" id="KW-1185">Reference proteome</keyword>
<feature type="transmembrane region" description="Helical" evidence="1">
    <location>
        <begin position="311"/>
        <end position="332"/>
    </location>
</feature>
<dbReference type="AlphaFoldDB" id="A0A1E5LCD1"/>
<keyword evidence="1" id="KW-0812">Transmembrane</keyword>
<feature type="transmembrane region" description="Helical" evidence="1">
    <location>
        <begin position="249"/>
        <end position="274"/>
    </location>
</feature>
<accession>A0A1E5LCD1</accession>
<dbReference type="PANTHER" id="PTHR37814">
    <property type="entry name" value="CONSERVED MEMBRANE PROTEIN"/>
    <property type="match status" value="1"/>
</dbReference>
<dbReference type="PANTHER" id="PTHR37814:SF1">
    <property type="entry name" value="MEMBRANE PROTEIN"/>
    <property type="match status" value="1"/>
</dbReference>
<protein>
    <recommendedName>
        <fullName evidence="4">Membrane protein YkvI</fullName>
    </recommendedName>
</protein>
<dbReference type="Proteomes" id="UP000095209">
    <property type="component" value="Unassembled WGS sequence"/>
</dbReference>
<feature type="transmembrane region" description="Helical" evidence="1">
    <location>
        <begin position="109"/>
        <end position="127"/>
    </location>
</feature>
<sequence length="338" mass="38088">MWRAGLKWNFLIMGTMIGAGYASGREIWQFFGEESGLAIVIFSVLFSLSCYVIMSMSFEQQTSHYIPILEKLVGKKLTYVYDWMIIFYLFTTTVVMIAGGGVALEMFYIPYWLGIAFISILLILLFCWDTEGMLSINSLLLPLLITGLAFVLIVFAKSSENPFVFHWDEQSNWPSAFTFTALNILPLVAVLAAVGKEIKHRGEILIASIGSGLALGMISFLYNESLLHIASEIVLYEIPLFAILKQFPYSMLIFMSILLWAAIYTTAASGIFGLISRFRKLLKAPAWIIAGLFVLFMLPLTKFGFSTLISFLYPLYGLVNLYMLASILLYPFSKRYSS</sequence>
<proteinExistence type="predicted"/>
<keyword evidence="1" id="KW-0472">Membrane</keyword>
<gene>
    <name evidence="2" type="ORF">BFG57_17850</name>
</gene>
<dbReference type="STRING" id="1305675.BFG57_17850"/>
<feature type="transmembrane region" description="Helical" evidence="1">
    <location>
        <begin position="286"/>
        <end position="305"/>
    </location>
</feature>